<proteinExistence type="predicted"/>
<reference evidence="2 3" key="1">
    <citation type="submission" date="2018-06" db="EMBL/GenBank/DDBJ databases">
        <title>Actinomadura craniellae sp. nov. isolated from marine sponge Craniella sp.</title>
        <authorList>
            <person name="Li L."/>
            <person name="Xu Q.H."/>
            <person name="Lin H.W."/>
            <person name="Lu Y.H."/>
        </authorList>
    </citation>
    <scope>NUCLEOTIDE SEQUENCE [LARGE SCALE GENOMIC DNA]</scope>
    <source>
        <strain evidence="2 3">LHW63021</strain>
    </source>
</reference>
<evidence type="ECO:0000313" key="3">
    <source>
        <dbReference type="Proteomes" id="UP000251891"/>
    </source>
</evidence>
<dbReference type="EMBL" id="QLYX01000007">
    <property type="protein sequence ID" value="RAY14136.1"/>
    <property type="molecule type" value="Genomic_DNA"/>
</dbReference>
<protein>
    <submittedName>
        <fullName evidence="2">DUF302 domain-containing protein</fullName>
    </submittedName>
</protein>
<dbReference type="AlphaFoldDB" id="A0A365H561"/>
<dbReference type="InterPro" id="IPR035923">
    <property type="entry name" value="TT1751-like_sf"/>
</dbReference>
<organism evidence="2 3">
    <name type="scientific">Actinomadura craniellae</name>
    <dbReference type="NCBI Taxonomy" id="2231787"/>
    <lineage>
        <taxon>Bacteria</taxon>
        <taxon>Bacillati</taxon>
        <taxon>Actinomycetota</taxon>
        <taxon>Actinomycetes</taxon>
        <taxon>Streptosporangiales</taxon>
        <taxon>Thermomonosporaceae</taxon>
        <taxon>Actinomadura</taxon>
    </lineage>
</organism>
<evidence type="ECO:0000259" key="1">
    <source>
        <dbReference type="Pfam" id="PF03625"/>
    </source>
</evidence>
<evidence type="ECO:0000313" key="2">
    <source>
        <dbReference type="EMBL" id="RAY14136.1"/>
    </source>
</evidence>
<dbReference type="SUPFAM" id="SSF103247">
    <property type="entry name" value="TT1751-like"/>
    <property type="match status" value="1"/>
</dbReference>
<accession>A0A365H561</accession>
<dbReference type="OrthoDB" id="3358967at2"/>
<feature type="domain" description="DUF302" evidence="1">
    <location>
        <begin position="79"/>
        <end position="130"/>
    </location>
</feature>
<gene>
    <name evidence="2" type="ORF">DPM19_17855</name>
</gene>
<dbReference type="Pfam" id="PF03625">
    <property type="entry name" value="DUF302"/>
    <property type="match status" value="1"/>
</dbReference>
<dbReference type="InterPro" id="IPR005180">
    <property type="entry name" value="DUF302"/>
</dbReference>
<dbReference type="RefSeq" id="WP_111869048.1">
    <property type="nucleotide sequence ID" value="NZ_QLYX01000007.1"/>
</dbReference>
<dbReference type="CDD" id="cd14797">
    <property type="entry name" value="DUF302"/>
    <property type="match status" value="1"/>
</dbReference>
<dbReference type="Gene3D" id="3.30.310.70">
    <property type="entry name" value="TT1751-like domain"/>
    <property type="match status" value="1"/>
</dbReference>
<keyword evidence="3" id="KW-1185">Reference proteome</keyword>
<dbReference type="Proteomes" id="UP000251891">
    <property type="component" value="Unassembled WGS sequence"/>
</dbReference>
<sequence length="174" mass="18667">MQTLTDLRSTAHAMERLEIPTGMPFGDFRAAFERAVPTLDPGELNRMIANGAGWGEVSALVERTPHGFVLFTTFDVTPLMRAAGHRQPVVEYLMGNHVLAEHMFRHHPAVLLYAPLRVLLYGDDGGQAIFVIDRPGTVFAGFDIPQVAAVGADLDRKVGALLAAIGVAPPGALG</sequence>
<comment type="caution">
    <text evidence="2">The sequence shown here is derived from an EMBL/GenBank/DDBJ whole genome shotgun (WGS) entry which is preliminary data.</text>
</comment>
<name>A0A365H561_9ACTN</name>